<evidence type="ECO:0000313" key="6">
    <source>
        <dbReference type="EMBL" id="KAK1925493.1"/>
    </source>
</evidence>
<feature type="compositionally biased region" description="Polar residues" evidence="4">
    <location>
        <begin position="31"/>
        <end position="53"/>
    </location>
</feature>
<dbReference type="Proteomes" id="UP001182556">
    <property type="component" value="Unassembled WGS sequence"/>
</dbReference>
<dbReference type="GO" id="GO:0005634">
    <property type="term" value="C:nucleus"/>
    <property type="evidence" value="ECO:0007669"/>
    <property type="project" value="UniProtKB-UniRule"/>
</dbReference>
<feature type="DNA-binding region" description="HMG box" evidence="3">
    <location>
        <begin position="207"/>
        <end position="269"/>
    </location>
</feature>
<feature type="domain" description="HMG box" evidence="5">
    <location>
        <begin position="207"/>
        <end position="269"/>
    </location>
</feature>
<dbReference type="GO" id="GO:0000978">
    <property type="term" value="F:RNA polymerase II cis-regulatory region sequence-specific DNA binding"/>
    <property type="evidence" value="ECO:0007669"/>
    <property type="project" value="TreeGrafter"/>
</dbReference>
<reference evidence="6" key="1">
    <citation type="submission" date="2023-02" db="EMBL/GenBank/DDBJ databases">
        <title>Identification and recombinant expression of a fungal hydrolase from Papiliotrema laurentii that hydrolyzes apple cutin and clears colloidal polyester polyurethane.</title>
        <authorList>
            <consortium name="DOE Joint Genome Institute"/>
            <person name="Roman V.A."/>
            <person name="Bojanowski C."/>
            <person name="Crable B.R."/>
            <person name="Wagner D.N."/>
            <person name="Hung C.S."/>
            <person name="Nadeau L.J."/>
            <person name="Schratz L."/>
            <person name="Haridas S."/>
            <person name="Pangilinan J."/>
            <person name="Lipzen A."/>
            <person name="Na H."/>
            <person name="Yan M."/>
            <person name="Ng V."/>
            <person name="Grigoriev I.V."/>
            <person name="Spatafora J.W."/>
            <person name="Barlow D."/>
            <person name="Biffinger J."/>
            <person name="Kelley-Loughnane N."/>
            <person name="Varaljay V.A."/>
            <person name="Crookes-Goodson W.J."/>
        </authorList>
    </citation>
    <scope>NUCLEOTIDE SEQUENCE</scope>
    <source>
        <strain evidence="6">5307AH</strain>
    </source>
</reference>
<organism evidence="6 7">
    <name type="scientific">Papiliotrema laurentii</name>
    <name type="common">Cryptococcus laurentii</name>
    <dbReference type="NCBI Taxonomy" id="5418"/>
    <lineage>
        <taxon>Eukaryota</taxon>
        <taxon>Fungi</taxon>
        <taxon>Dikarya</taxon>
        <taxon>Basidiomycota</taxon>
        <taxon>Agaricomycotina</taxon>
        <taxon>Tremellomycetes</taxon>
        <taxon>Tremellales</taxon>
        <taxon>Rhynchogastremaceae</taxon>
        <taxon>Papiliotrema</taxon>
    </lineage>
</organism>
<evidence type="ECO:0000256" key="3">
    <source>
        <dbReference type="PROSITE-ProRule" id="PRU00267"/>
    </source>
</evidence>
<evidence type="ECO:0000256" key="2">
    <source>
        <dbReference type="ARBA" id="ARBA00023163"/>
    </source>
</evidence>
<evidence type="ECO:0000259" key="5">
    <source>
        <dbReference type="PROSITE" id="PS50118"/>
    </source>
</evidence>
<dbReference type="Gene3D" id="1.10.30.10">
    <property type="entry name" value="High mobility group box domain"/>
    <property type="match status" value="1"/>
</dbReference>
<feature type="region of interest" description="Disordered" evidence="4">
    <location>
        <begin position="170"/>
        <end position="229"/>
    </location>
</feature>
<feature type="region of interest" description="Disordered" evidence="4">
    <location>
        <begin position="713"/>
        <end position="734"/>
    </location>
</feature>
<dbReference type="GO" id="GO:0030154">
    <property type="term" value="P:cell differentiation"/>
    <property type="evidence" value="ECO:0007669"/>
    <property type="project" value="TreeGrafter"/>
</dbReference>
<feature type="region of interest" description="Disordered" evidence="4">
    <location>
        <begin position="29"/>
        <end position="58"/>
    </location>
</feature>
<feature type="compositionally biased region" description="Polar residues" evidence="4">
    <location>
        <begin position="170"/>
        <end position="179"/>
    </location>
</feature>
<dbReference type="InterPro" id="IPR050140">
    <property type="entry name" value="SRY-related_HMG-box_TF-like"/>
</dbReference>
<feature type="region of interest" description="Disordered" evidence="4">
    <location>
        <begin position="90"/>
        <end position="134"/>
    </location>
</feature>
<dbReference type="EMBL" id="JAODAN010000003">
    <property type="protein sequence ID" value="KAK1925493.1"/>
    <property type="molecule type" value="Genomic_DNA"/>
</dbReference>
<feature type="compositionally biased region" description="Basic and acidic residues" evidence="4">
    <location>
        <begin position="358"/>
        <end position="367"/>
    </location>
</feature>
<proteinExistence type="predicted"/>
<dbReference type="PROSITE" id="PS50118">
    <property type="entry name" value="HMG_BOX_2"/>
    <property type="match status" value="1"/>
</dbReference>
<dbReference type="SUPFAM" id="SSF47095">
    <property type="entry name" value="HMG-box"/>
    <property type="match status" value="1"/>
</dbReference>
<feature type="compositionally biased region" description="Basic residues" evidence="4">
    <location>
        <begin position="303"/>
        <end position="312"/>
    </location>
</feature>
<dbReference type="GO" id="GO:0001228">
    <property type="term" value="F:DNA-binding transcription activator activity, RNA polymerase II-specific"/>
    <property type="evidence" value="ECO:0007669"/>
    <property type="project" value="TreeGrafter"/>
</dbReference>
<evidence type="ECO:0000256" key="4">
    <source>
        <dbReference type="SAM" id="MobiDB-lite"/>
    </source>
</evidence>
<evidence type="ECO:0000256" key="1">
    <source>
        <dbReference type="ARBA" id="ARBA00023125"/>
    </source>
</evidence>
<dbReference type="PANTHER" id="PTHR10270">
    <property type="entry name" value="SOX TRANSCRIPTION FACTOR"/>
    <property type="match status" value="1"/>
</dbReference>
<feature type="region of interest" description="Disordered" evidence="4">
    <location>
        <begin position="245"/>
        <end position="456"/>
    </location>
</feature>
<gene>
    <name evidence="6" type="ORF">DB88DRAFT_538930</name>
</gene>
<comment type="caution">
    <text evidence="6">The sequence shown here is derived from an EMBL/GenBank/DDBJ whole genome shotgun (WGS) entry which is preliminary data.</text>
</comment>
<name>A0AAD9L6Z7_PAPLA</name>
<feature type="compositionally biased region" description="Basic and acidic residues" evidence="4">
    <location>
        <begin position="245"/>
        <end position="261"/>
    </location>
</feature>
<keyword evidence="3" id="KW-0539">Nucleus</keyword>
<sequence length="822" mass="88936">MPYRQVVPTPPYSSGEDVAMHSRPYFVPSASIPTSTPPEHSSLSISPQQTLSSPGAPYGIYPHSYPSTSYFPSAYQPSNNMVRIHDYPIPRQPTVTEPHHLSTPVSAPVELPSEDPEGVSSKPDGKSHTPRPPNAWILYRSDMLRTIAAGGDIPGLEAVMLELGVALSSESSGEETNQPPICCTAGLGVDNTDSKPERKPKKGKKGAKEPSEGLLSLGRGKTGRGLPQADISKMISMLWKRETPEVRGDYEKRSEIKKQEHQLMYPDYKFQPQRKADKIKQREEKEREREAARRAKDLQRSGGSRRRPRTKNRLSPNSPYSVLTPEGSRMARSLTYSGGGQSGENGNEHLPSNSAHKGRVDGNDRLRSYPFPMPQSSLPSLRPEELGVSYDATFSAPPTGGTKAEELPAQASGGVPAGHPGFPNVPPVAEGPSPAKPAVGPQQSPQRAPLPRRTTEPFPAAHTTLRAPPRLPTATGHTANALKDKEQDQAGVHEIAAMWSKLDDGDAEDYALDPSDVVPFRSYAECLQGVDARQIEATAEYQAVRELMDEEGRILPYTLPTHSTFSEIELRNVQPGDLAGEWVTYGPQAYTGATYDTYGYVPYAHDATSHPIMYATESDILPSDQVVWSGALYDLTAGGDTPFIIGDSSGGPLVPMEAVIVEDNGPFLSEHAVFSPDAEWTLRPADSNTGGDGTPPIEREDTLQVYTMMPRHVSSSNFPITPQSGTQSLPPTNGWNDRATSFAFANSLNSSLDIDFSPDDVLNWEDPSSSPGAVPQSRQTSRSATDMAPRTSSGRPGPLMTRSAVKADHKGDGDKAVPTIAE</sequence>
<feature type="region of interest" description="Disordered" evidence="4">
    <location>
        <begin position="762"/>
        <end position="822"/>
    </location>
</feature>
<evidence type="ECO:0000313" key="7">
    <source>
        <dbReference type="Proteomes" id="UP001182556"/>
    </source>
</evidence>
<feature type="compositionally biased region" description="Polar residues" evidence="4">
    <location>
        <begin position="766"/>
        <end position="794"/>
    </location>
</feature>
<feature type="compositionally biased region" description="Basic and acidic residues" evidence="4">
    <location>
        <begin position="274"/>
        <end position="299"/>
    </location>
</feature>
<feature type="compositionally biased region" description="Basic and acidic residues" evidence="4">
    <location>
        <begin position="805"/>
        <end position="815"/>
    </location>
</feature>
<protein>
    <recommendedName>
        <fullName evidence="5">HMG box domain-containing protein</fullName>
    </recommendedName>
</protein>
<keyword evidence="7" id="KW-1185">Reference proteome</keyword>
<dbReference type="AlphaFoldDB" id="A0AAD9L6Z7"/>
<dbReference type="Pfam" id="PF00505">
    <property type="entry name" value="HMG_box"/>
    <property type="match status" value="1"/>
</dbReference>
<accession>A0AAD9L6Z7</accession>
<dbReference type="InterPro" id="IPR009071">
    <property type="entry name" value="HMG_box_dom"/>
</dbReference>
<keyword evidence="2" id="KW-0804">Transcription</keyword>
<dbReference type="PANTHER" id="PTHR10270:SF161">
    <property type="entry name" value="SEX-DETERMINING REGION Y PROTEIN"/>
    <property type="match status" value="1"/>
</dbReference>
<keyword evidence="1 3" id="KW-0238">DNA-binding</keyword>
<dbReference type="InterPro" id="IPR036910">
    <property type="entry name" value="HMG_box_dom_sf"/>
</dbReference>
<dbReference type="SMART" id="SM00398">
    <property type="entry name" value="HMG"/>
    <property type="match status" value="1"/>
</dbReference>
<dbReference type="CDD" id="cd01389">
    <property type="entry name" value="HMG-box_ROX1-like"/>
    <property type="match status" value="1"/>
</dbReference>